<dbReference type="PROSITE" id="PS51257">
    <property type="entry name" value="PROKAR_LIPOPROTEIN"/>
    <property type="match status" value="1"/>
</dbReference>
<dbReference type="InterPro" id="IPR007410">
    <property type="entry name" value="LpqE-like"/>
</dbReference>
<evidence type="ECO:0000313" key="2">
    <source>
        <dbReference type="EMBL" id="PRX50475.1"/>
    </source>
</evidence>
<keyword evidence="3" id="KW-1185">Reference proteome</keyword>
<dbReference type="EMBL" id="PVNH01000002">
    <property type="protein sequence ID" value="PRX50475.1"/>
    <property type="molecule type" value="Genomic_DNA"/>
</dbReference>
<dbReference type="PANTHER" id="PTHR36302:SF1">
    <property type="entry name" value="COPPER CHAPERONE PCU(A)C"/>
    <property type="match status" value="1"/>
</dbReference>
<proteinExistence type="predicted"/>
<comment type="caution">
    <text evidence="2">The sequence shown here is derived from an EMBL/GenBank/DDBJ whole genome shotgun (WGS) entry which is preliminary data.</text>
</comment>
<evidence type="ECO:0008006" key="4">
    <source>
        <dbReference type="Google" id="ProtNLM"/>
    </source>
</evidence>
<dbReference type="InterPro" id="IPR058248">
    <property type="entry name" value="Lxx211020-like"/>
</dbReference>
<name>A0A2T0M1L3_9PSEU</name>
<keyword evidence="1" id="KW-0732">Signal</keyword>
<dbReference type="AlphaFoldDB" id="A0A2T0M1L3"/>
<feature type="signal peptide" evidence="1">
    <location>
        <begin position="1"/>
        <end position="21"/>
    </location>
</feature>
<feature type="chain" id="PRO_5039134262" description="Copper(I)-binding protein" evidence="1">
    <location>
        <begin position="22"/>
        <end position="184"/>
    </location>
</feature>
<dbReference type="Pfam" id="PF04314">
    <property type="entry name" value="PCuAC"/>
    <property type="match status" value="1"/>
</dbReference>
<evidence type="ECO:0000256" key="1">
    <source>
        <dbReference type="SAM" id="SignalP"/>
    </source>
</evidence>
<dbReference type="RefSeq" id="WP_106177557.1">
    <property type="nucleotide sequence ID" value="NZ_PVNH01000002.1"/>
</dbReference>
<evidence type="ECO:0000313" key="3">
    <source>
        <dbReference type="Proteomes" id="UP000238362"/>
    </source>
</evidence>
<accession>A0A2T0M1L3</accession>
<dbReference type="PANTHER" id="PTHR36302">
    <property type="entry name" value="BLR7088 PROTEIN"/>
    <property type="match status" value="1"/>
</dbReference>
<organism evidence="2 3">
    <name type="scientific">Prauserella shujinwangii</name>
    <dbReference type="NCBI Taxonomy" id="1453103"/>
    <lineage>
        <taxon>Bacteria</taxon>
        <taxon>Bacillati</taxon>
        <taxon>Actinomycetota</taxon>
        <taxon>Actinomycetes</taxon>
        <taxon>Pseudonocardiales</taxon>
        <taxon>Pseudonocardiaceae</taxon>
        <taxon>Prauserella</taxon>
    </lineage>
</organism>
<dbReference type="InterPro" id="IPR036182">
    <property type="entry name" value="PCuAC_sf"/>
</dbReference>
<dbReference type="SUPFAM" id="SSF110087">
    <property type="entry name" value="DR1885-like metal-binding protein"/>
    <property type="match status" value="1"/>
</dbReference>
<sequence length="184" mass="19256">MTQRRRVGAAAFGCAAAVVLAGCSAGQITQTDTMEAAVNGAMATADSITVRDAELLYPEDASQEGASYYPAGSDAEAEMVITNQGLTDDQLVSARSQFAQQVVIDGERTIPGQGALTISPVETELDSHLHAEMTLQGLTYGLRPGETIQVTLVFREAGSVTLDMPIAAPAHPREEEHGGGAEEH</sequence>
<dbReference type="OrthoDB" id="5188566at2"/>
<dbReference type="Gene3D" id="2.60.40.1890">
    <property type="entry name" value="PCu(A)C copper chaperone"/>
    <property type="match status" value="1"/>
</dbReference>
<reference evidence="2 3" key="1">
    <citation type="submission" date="2018-03" db="EMBL/GenBank/DDBJ databases">
        <title>Genomic Encyclopedia of Type Strains, Phase III (KMG-III): the genomes of soil and plant-associated and newly described type strains.</title>
        <authorList>
            <person name="Whitman W."/>
        </authorList>
    </citation>
    <scope>NUCLEOTIDE SEQUENCE [LARGE SCALE GENOMIC DNA]</scope>
    <source>
        <strain evidence="2 3">CGMCC 4.7125</strain>
    </source>
</reference>
<gene>
    <name evidence="2" type="ORF">B0I33_102597</name>
</gene>
<protein>
    <recommendedName>
        <fullName evidence="4">Copper(I)-binding protein</fullName>
    </recommendedName>
</protein>
<dbReference type="Proteomes" id="UP000238362">
    <property type="component" value="Unassembled WGS sequence"/>
</dbReference>